<dbReference type="OrthoDB" id="2532955at2759"/>
<dbReference type="STRING" id="2060905.A0A2B7WVA0"/>
<sequence length="333" mass="36647">MDSILKNQINLEKTSPNTYSISWDVDWSFGTTLHGGCVAAAIHHAAVTHLTTDPTLVACDQPDVLSLHLEFLRACEQRSSVITIEPLRVGAAASVLQLQLSQGGRVRVFALATSTNFDKDLGPTAATAWSLRPPPPPTPDFNRVLAHQPDENWLPGVVAGEIIPLTRRKLGLNPRVGCTVDGICDAWHSFLGDERMDATYLALMADIIPSLSDTLLRNGGLYDNHTLLAQMEQWAEKHPGLPCMMSNSIADALQATYHNVTLTMDIQYKQRLSEKGQRWIFTRAAAKMLQGGRMDLEITMCNEDMKLLATAQQVILVLGAQNKFRGHKEKSAL</sequence>
<feature type="domain" description="Acyl-CoA thioesterase-like C-terminal" evidence="2">
    <location>
        <begin position="168"/>
        <end position="317"/>
    </location>
</feature>
<dbReference type="PANTHER" id="PTHR38110">
    <property type="entry name" value="CHROMOSOME 23, WHOLE GENOME SHOTGUN SEQUENCE"/>
    <property type="match status" value="1"/>
</dbReference>
<evidence type="ECO:0000259" key="1">
    <source>
        <dbReference type="Pfam" id="PF13622"/>
    </source>
</evidence>
<feature type="domain" description="Acyl-CoA thioesterase-like N-terminal HotDog" evidence="1">
    <location>
        <begin position="25"/>
        <end position="113"/>
    </location>
</feature>
<dbReference type="InterPro" id="IPR042171">
    <property type="entry name" value="Acyl-CoA_hotdog"/>
</dbReference>
<dbReference type="SUPFAM" id="SSF54637">
    <property type="entry name" value="Thioesterase/thiol ester dehydrase-isomerase"/>
    <property type="match status" value="2"/>
</dbReference>
<dbReference type="InterPro" id="IPR049449">
    <property type="entry name" value="TesB_ACOT8-like_N"/>
</dbReference>
<dbReference type="InterPro" id="IPR029069">
    <property type="entry name" value="HotDog_dom_sf"/>
</dbReference>
<protein>
    <recommendedName>
        <fullName evidence="5">Thioesterase domain-containing protein</fullName>
    </recommendedName>
</protein>
<accession>A0A2B7WVA0</accession>
<dbReference type="InterPro" id="IPR052389">
    <property type="entry name" value="Sec_Metab_Biosynth-Assoc"/>
</dbReference>
<dbReference type="EMBL" id="PDNC01000087">
    <property type="protein sequence ID" value="PGH00368.1"/>
    <property type="molecule type" value="Genomic_DNA"/>
</dbReference>
<dbReference type="InterPro" id="IPR049450">
    <property type="entry name" value="ACOT8-like_C"/>
</dbReference>
<dbReference type="AlphaFoldDB" id="A0A2B7WVA0"/>
<reference evidence="3 4" key="1">
    <citation type="submission" date="2017-10" db="EMBL/GenBank/DDBJ databases">
        <title>Comparative genomics in systemic dimorphic fungi from Ajellomycetaceae.</title>
        <authorList>
            <person name="Munoz J.F."/>
            <person name="Mcewen J.G."/>
            <person name="Clay O.K."/>
            <person name="Cuomo C.A."/>
        </authorList>
    </citation>
    <scope>NUCLEOTIDE SEQUENCE [LARGE SCALE GENOMIC DNA]</scope>
    <source>
        <strain evidence="3 4">UAMH130</strain>
    </source>
</reference>
<dbReference type="Pfam" id="PF20789">
    <property type="entry name" value="4HBT_3C"/>
    <property type="match status" value="1"/>
</dbReference>
<name>A0A2B7WVA0_9EURO</name>
<proteinExistence type="predicted"/>
<dbReference type="PANTHER" id="PTHR38110:SF4">
    <property type="entry name" value="THIOESTERASE-LIKE SUPERFAMILY-DOMAIN-CONTAINING PROTEIN"/>
    <property type="match status" value="1"/>
</dbReference>
<evidence type="ECO:0000313" key="4">
    <source>
        <dbReference type="Proteomes" id="UP000224080"/>
    </source>
</evidence>
<evidence type="ECO:0000313" key="3">
    <source>
        <dbReference type="EMBL" id="PGH00368.1"/>
    </source>
</evidence>
<evidence type="ECO:0000259" key="2">
    <source>
        <dbReference type="Pfam" id="PF20789"/>
    </source>
</evidence>
<dbReference type="Proteomes" id="UP000224080">
    <property type="component" value="Unassembled WGS sequence"/>
</dbReference>
<organism evidence="3 4">
    <name type="scientific">Blastomyces parvus</name>
    <dbReference type="NCBI Taxonomy" id="2060905"/>
    <lineage>
        <taxon>Eukaryota</taxon>
        <taxon>Fungi</taxon>
        <taxon>Dikarya</taxon>
        <taxon>Ascomycota</taxon>
        <taxon>Pezizomycotina</taxon>
        <taxon>Eurotiomycetes</taxon>
        <taxon>Eurotiomycetidae</taxon>
        <taxon>Onygenales</taxon>
        <taxon>Ajellomycetaceae</taxon>
        <taxon>Blastomyces</taxon>
    </lineage>
</organism>
<dbReference type="Gene3D" id="2.40.160.210">
    <property type="entry name" value="Acyl-CoA thioesterase, double hotdog domain"/>
    <property type="match status" value="1"/>
</dbReference>
<dbReference type="Pfam" id="PF13622">
    <property type="entry name" value="4HBT_3"/>
    <property type="match status" value="1"/>
</dbReference>
<comment type="caution">
    <text evidence="3">The sequence shown here is derived from an EMBL/GenBank/DDBJ whole genome shotgun (WGS) entry which is preliminary data.</text>
</comment>
<keyword evidence="4" id="KW-1185">Reference proteome</keyword>
<gene>
    <name evidence="3" type="ORF">GX51_05867</name>
</gene>
<evidence type="ECO:0008006" key="5">
    <source>
        <dbReference type="Google" id="ProtNLM"/>
    </source>
</evidence>